<dbReference type="InterPro" id="IPR036514">
    <property type="entry name" value="SGNH_hydro_sf"/>
</dbReference>
<protein>
    <submittedName>
        <fullName evidence="1">Uncharacterized protein</fullName>
    </submittedName>
</protein>
<dbReference type="Proteomes" id="UP000642829">
    <property type="component" value="Unassembled WGS sequence"/>
</dbReference>
<proteinExistence type="predicted"/>
<evidence type="ECO:0000313" key="1">
    <source>
        <dbReference type="EMBL" id="GHB94038.1"/>
    </source>
</evidence>
<dbReference type="GO" id="GO:0016788">
    <property type="term" value="F:hydrolase activity, acting on ester bonds"/>
    <property type="evidence" value="ECO:0007669"/>
    <property type="project" value="UniProtKB-ARBA"/>
</dbReference>
<name>A0A8J3D9M9_9BACT</name>
<dbReference type="Gene3D" id="3.40.50.1110">
    <property type="entry name" value="SGNH hydrolase"/>
    <property type="match status" value="1"/>
</dbReference>
<sequence length="479" mass="52344">MELRAIQHGESQTLRVLRVGDSLAGRISQEIERQVLTKWFPGAVYASDSKGRGGIYTPTYPSGLRYTKSDYSLTFVGSYILLPIEGGFKFSAYQSGDYYAPFLVDRLKIPYLKESGSGSFRVKISGENPLQENVFRGPELTNGELVVNADGSGEMDWIELRFDSVQSHIIDIEHVSGSEVRFLHPTMEITTEPTVNFYHLGEGSNNFINIEDSSVVVMARLIEMLEPDIILTQSDDELGAYENMLPKLKSAIDLAGLETRPAVILVGEGPKLNFSFNYDYTLKIEAANAYQRAYAAEQGWSYIDLMGIANDMDTLLARGLAGDGVHLDRNFYLLGAQIGACGLGLYPSDDALPVLDLDGDSLSDLNEYLLAGSHPLLADTDSDGLEDDFEAQAGLSPRISIATTLEALGSVAPQLLMSNSLISVDAESGVTIGFQIKKSTDLINWNPVAPQSVHIDGEHINVGLGEVQSESEFYRIGVK</sequence>
<dbReference type="AlphaFoldDB" id="A0A8J3D9M9"/>
<dbReference type="EMBL" id="BMXG01000003">
    <property type="protein sequence ID" value="GHB94038.1"/>
    <property type="molecule type" value="Genomic_DNA"/>
</dbReference>
<gene>
    <name evidence="1" type="ORF">GCM10007047_07100</name>
</gene>
<dbReference type="SUPFAM" id="SSF52266">
    <property type="entry name" value="SGNH hydrolase"/>
    <property type="match status" value="1"/>
</dbReference>
<accession>A0A8J3D9M9</accession>
<reference evidence="1" key="1">
    <citation type="journal article" date="2014" name="Int. J. Syst. Evol. Microbiol.">
        <title>Complete genome sequence of Corynebacterium casei LMG S-19264T (=DSM 44701T), isolated from a smear-ripened cheese.</title>
        <authorList>
            <consortium name="US DOE Joint Genome Institute (JGI-PGF)"/>
            <person name="Walter F."/>
            <person name="Albersmeier A."/>
            <person name="Kalinowski J."/>
            <person name="Ruckert C."/>
        </authorList>
    </citation>
    <scope>NUCLEOTIDE SEQUENCE</scope>
    <source>
        <strain evidence="1">KCTC 12870</strain>
    </source>
</reference>
<keyword evidence="2" id="KW-1185">Reference proteome</keyword>
<comment type="caution">
    <text evidence="1">The sequence shown here is derived from an EMBL/GenBank/DDBJ whole genome shotgun (WGS) entry which is preliminary data.</text>
</comment>
<organism evidence="1 2">
    <name type="scientific">Cerasicoccus arenae</name>
    <dbReference type="NCBI Taxonomy" id="424488"/>
    <lineage>
        <taxon>Bacteria</taxon>
        <taxon>Pseudomonadati</taxon>
        <taxon>Verrucomicrobiota</taxon>
        <taxon>Opitutia</taxon>
        <taxon>Puniceicoccales</taxon>
        <taxon>Cerasicoccaceae</taxon>
        <taxon>Cerasicoccus</taxon>
    </lineage>
</organism>
<evidence type="ECO:0000313" key="2">
    <source>
        <dbReference type="Proteomes" id="UP000642829"/>
    </source>
</evidence>
<reference evidence="1" key="2">
    <citation type="submission" date="2020-09" db="EMBL/GenBank/DDBJ databases">
        <authorList>
            <person name="Sun Q."/>
            <person name="Kim S."/>
        </authorList>
    </citation>
    <scope>NUCLEOTIDE SEQUENCE</scope>
    <source>
        <strain evidence="1">KCTC 12870</strain>
    </source>
</reference>